<dbReference type="InterPro" id="IPR012340">
    <property type="entry name" value="NA-bd_OB-fold"/>
</dbReference>
<dbReference type="Gene3D" id="1.10.3500.10">
    <property type="entry name" value="Tex N-terminal region-like"/>
    <property type="match status" value="1"/>
</dbReference>
<dbReference type="Pfam" id="PF16921">
    <property type="entry name" value="Tex_YqgF"/>
    <property type="match status" value="1"/>
</dbReference>
<dbReference type="CDD" id="cd05685">
    <property type="entry name" value="S1_Tex"/>
    <property type="match status" value="1"/>
</dbReference>
<dbReference type="OrthoDB" id="9804714at2"/>
<dbReference type="SMART" id="SM00732">
    <property type="entry name" value="YqgFc"/>
    <property type="match status" value="1"/>
</dbReference>
<dbReference type="InterPro" id="IPR032639">
    <property type="entry name" value="Tex_YqgF"/>
</dbReference>
<dbReference type="InterPro" id="IPR037027">
    <property type="entry name" value="YqgF/RNaseH-like_dom_sf"/>
</dbReference>
<organism evidence="3 4">
    <name type="scientific">Frateuria aurantia (strain ATCC 33424 / DSM 6220 / KCTC 2777 / LMG 1558 / NBRC 3245 / NCIMB 13370)</name>
    <name type="common">Acetobacter aurantius</name>
    <dbReference type="NCBI Taxonomy" id="767434"/>
    <lineage>
        <taxon>Bacteria</taxon>
        <taxon>Pseudomonadati</taxon>
        <taxon>Pseudomonadota</taxon>
        <taxon>Gammaproteobacteria</taxon>
        <taxon>Lysobacterales</taxon>
        <taxon>Rhodanobacteraceae</taxon>
        <taxon>Frateuria</taxon>
    </lineage>
</organism>
<dbReference type="GO" id="GO:0006139">
    <property type="term" value="P:nucleobase-containing compound metabolic process"/>
    <property type="evidence" value="ECO:0007669"/>
    <property type="project" value="InterPro"/>
</dbReference>
<dbReference type="Pfam" id="PF09371">
    <property type="entry name" value="Tex_N"/>
    <property type="match status" value="1"/>
</dbReference>
<dbReference type="Proteomes" id="UP000005234">
    <property type="component" value="Chromosome"/>
</dbReference>
<dbReference type="Gene3D" id="1.10.150.310">
    <property type="entry name" value="Tex RuvX-like domain-like"/>
    <property type="match status" value="1"/>
</dbReference>
<dbReference type="GO" id="GO:0006412">
    <property type="term" value="P:translation"/>
    <property type="evidence" value="ECO:0007669"/>
    <property type="project" value="TreeGrafter"/>
</dbReference>
<dbReference type="InterPro" id="IPR018974">
    <property type="entry name" value="Tex-like_N"/>
</dbReference>
<dbReference type="SUPFAM" id="SSF47781">
    <property type="entry name" value="RuvA domain 2-like"/>
    <property type="match status" value="2"/>
</dbReference>
<dbReference type="Gene3D" id="2.40.50.140">
    <property type="entry name" value="Nucleic acid-binding proteins"/>
    <property type="match status" value="1"/>
</dbReference>
<reference evidence="3" key="1">
    <citation type="submission" date="2012-02" db="EMBL/GenBank/DDBJ databases">
        <title>The complete genome of Frateuria aurantia DSM 6220.</title>
        <authorList>
            <consortium name="US DOE Joint Genome Institute (JGI-PGF)"/>
            <person name="Lucas S."/>
            <person name="Copeland A."/>
            <person name="Lapidus A."/>
            <person name="Glavina del Rio T."/>
            <person name="Dalin E."/>
            <person name="Tice H."/>
            <person name="Bruce D."/>
            <person name="Goodwin L."/>
            <person name="Pitluck S."/>
            <person name="Peters L."/>
            <person name="Ovchinnikova G."/>
            <person name="Teshima H."/>
            <person name="Kyrpides N."/>
            <person name="Mavromatis K."/>
            <person name="Ivanova N."/>
            <person name="Brettin T."/>
            <person name="Detter J.C."/>
            <person name="Han C."/>
            <person name="Larimer F."/>
            <person name="Land M."/>
            <person name="Hauser L."/>
            <person name="Markowitz V."/>
            <person name="Cheng J.-F."/>
            <person name="Hugenholtz P."/>
            <person name="Woyke T."/>
            <person name="Wu D."/>
            <person name="Brambilla E."/>
            <person name="Klenk H.-P."/>
            <person name="Eisen J.A."/>
        </authorList>
    </citation>
    <scope>NUCLEOTIDE SEQUENCE</scope>
    <source>
        <strain evidence="3">DSM 6220</strain>
    </source>
</reference>
<dbReference type="SUPFAM" id="SSF50249">
    <property type="entry name" value="Nucleic acid-binding proteins"/>
    <property type="match status" value="1"/>
</dbReference>
<dbReference type="Pfam" id="PF22706">
    <property type="entry name" value="Tex_central_region"/>
    <property type="match status" value="1"/>
</dbReference>
<dbReference type="RefSeq" id="WP_014401666.1">
    <property type="nucleotide sequence ID" value="NC_017033.1"/>
</dbReference>
<feature type="region of interest" description="Disordered" evidence="1">
    <location>
        <begin position="715"/>
        <end position="781"/>
    </location>
</feature>
<dbReference type="SUPFAM" id="SSF158832">
    <property type="entry name" value="Tex N-terminal region-like"/>
    <property type="match status" value="1"/>
</dbReference>
<dbReference type="PANTHER" id="PTHR10724">
    <property type="entry name" value="30S RIBOSOMAL PROTEIN S1"/>
    <property type="match status" value="1"/>
</dbReference>
<sequence>MPSIEQRIAKDIAARPEQVAAAVELIDGGATVPFIARYRKEVTGGLDDTQLRTLEERLRYLRELEDRRGTILASIEEQGKLHDDLKADLLAADTKARLEDLYLPYKPRRRTKAQIAREAGLEPLAETLRQDPSQTPEAVAGKFIDADKGIADVKAALDGARAILMETIAEDAALVGELRDWLWAKGQIRAKVVAGKEQAGAKFSDYFDHAEAIGKIPSHRLLALMRARNEGIIDLELSPTADPDQGHVEGEGRVAAHAGIRDQGRPADAWLRETVRLTWRAKLHLHLTLDLFGRVREGAEDEAIRVFGDNLKDLLLAAPAGARTVMGLDPGIRTGVKVAVVDATGKLLATTTIYPHEPRKQWKESLAALSTLCREHQVDLIAIGNGTASRETDKLAGELIRQLDDRKPAKIVVSEAGASVYSASELAAREFPGLDVSLRGAVSIARRLQDPLAELVKIEPKAIGVGQYQHDVNQVKLARALDSRVEDCVNAVGVDVNTASAALLSRVAGLSAGVAENVVKHRDSHGRFTNRRALLKVSRLGDKAFEQSAGFLRILDGDQPLDASAVHPEAYPVVERILAQSGRTVQSIIGDSSFLRGLQPESLTDERFGLPTIRDILRELEKPGRDPRPAFVAPSFADGVEDLKDLKTGMVLEGRVTNVAAFGAFVDIGVHQDGLVHVSALSHGFVKDPRDAVKAGDIVKVKVMEVDLPRKRIGLSMRLDDEPGQAKPGKAQPQDGNRARGGKPRQDNASRGKNPPRQNGGGSTSPANSAFADAMARALKR</sequence>
<dbReference type="AlphaFoldDB" id="H8L0N4"/>
<proteinExistence type="predicted"/>
<dbReference type="Pfam" id="PF17674">
    <property type="entry name" value="HHH_9"/>
    <property type="match status" value="1"/>
</dbReference>
<accession>H8L0N4</accession>
<dbReference type="InterPro" id="IPR023319">
    <property type="entry name" value="Tex-like_HTH_dom_sf"/>
</dbReference>
<evidence type="ECO:0000313" key="4">
    <source>
        <dbReference type="Proteomes" id="UP000005234"/>
    </source>
</evidence>
<keyword evidence="4" id="KW-1185">Reference proteome</keyword>
<evidence type="ECO:0000259" key="2">
    <source>
        <dbReference type="PROSITE" id="PS50126"/>
    </source>
</evidence>
<dbReference type="FunFam" id="1.10.150.310:FF:000001">
    <property type="entry name" value="RNA-binding transcriptional accessory protein"/>
    <property type="match status" value="1"/>
</dbReference>
<dbReference type="Gene3D" id="1.10.10.650">
    <property type="entry name" value="RuvA domain 2-like"/>
    <property type="match status" value="1"/>
</dbReference>
<gene>
    <name evidence="3" type="ordered locus">Fraau_0163</name>
</gene>
<dbReference type="KEGG" id="fau:Fraau_0163"/>
<name>H8L0N4_FRAAD</name>
<dbReference type="Pfam" id="PF12836">
    <property type="entry name" value="HHH_3"/>
    <property type="match status" value="1"/>
</dbReference>
<dbReference type="GO" id="GO:0003735">
    <property type="term" value="F:structural constituent of ribosome"/>
    <property type="evidence" value="ECO:0007669"/>
    <property type="project" value="TreeGrafter"/>
</dbReference>
<dbReference type="PROSITE" id="PS50126">
    <property type="entry name" value="S1"/>
    <property type="match status" value="1"/>
</dbReference>
<dbReference type="InterPro" id="IPR041692">
    <property type="entry name" value="HHH_9"/>
</dbReference>
<dbReference type="Gene3D" id="3.30.420.140">
    <property type="entry name" value="YqgF/RNase H-like domain"/>
    <property type="match status" value="1"/>
</dbReference>
<feature type="domain" description="S1 motif" evidence="2">
    <location>
        <begin position="649"/>
        <end position="718"/>
    </location>
</feature>
<dbReference type="PANTHER" id="PTHR10724:SF10">
    <property type="entry name" value="S1 RNA-BINDING DOMAIN-CONTAINING PROTEIN 1"/>
    <property type="match status" value="1"/>
</dbReference>
<dbReference type="InterPro" id="IPR050437">
    <property type="entry name" value="Ribos_protein_bS1-like"/>
</dbReference>
<dbReference type="SMART" id="SM00316">
    <property type="entry name" value="S1"/>
    <property type="match status" value="1"/>
</dbReference>
<dbReference type="FunFam" id="2.40.50.140:FF:000051">
    <property type="entry name" value="RNA-binding transcriptional accessory protein"/>
    <property type="match status" value="1"/>
</dbReference>
<protein>
    <submittedName>
        <fullName evidence="3">Transcriptional accessory protein</fullName>
    </submittedName>
</protein>
<dbReference type="eggNOG" id="COG2183">
    <property type="taxonomic scope" value="Bacteria"/>
</dbReference>
<dbReference type="InterPro" id="IPR006641">
    <property type="entry name" value="YqgF/RNaseH-like_dom"/>
</dbReference>
<dbReference type="InterPro" id="IPR012337">
    <property type="entry name" value="RNaseH-like_sf"/>
</dbReference>
<evidence type="ECO:0000313" key="3">
    <source>
        <dbReference type="EMBL" id="AFC84660.1"/>
    </source>
</evidence>
<evidence type="ECO:0000256" key="1">
    <source>
        <dbReference type="SAM" id="MobiDB-lite"/>
    </source>
</evidence>
<dbReference type="InterPro" id="IPR023323">
    <property type="entry name" value="Tex-like_dom_sf"/>
</dbReference>
<dbReference type="FunFam" id="1.10.10.650:FF:000001">
    <property type="entry name" value="S1 RNA-binding domain 1"/>
    <property type="match status" value="1"/>
</dbReference>
<dbReference type="GO" id="GO:0005829">
    <property type="term" value="C:cytosol"/>
    <property type="evidence" value="ECO:0007669"/>
    <property type="project" value="TreeGrafter"/>
</dbReference>
<dbReference type="InterPro" id="IPR010994">
    <property type="entry name" value="RuvA_2-like"/>
</dbReference>
<dbReference type="GO" id="GO:0003729">
    <property type="term" value="F:mRNA binding"/>
    <property type="evidence" value="ECO:0007669"/>
    <property type="project" value="UniProtKB-ARBA"/>
</dbReference>
<dbReference type="STRING" id="767434.Fraau_0163"/>
<dbReference type="FunFam" id="3.30.420.140:FF:000001">
    <property type="entry name" value="RNA-binding transcriptional accessory protein"/>
    <property type="match status" value="1"/>
</dbReference>
<dbReference type="InterPro" id="IPR044146">
    <property type="entry name" value="S1_Tex"/>
</dbReference>
<dbReference type="HOGENOM" id="CLU_009833_0_2_6"/>
<dbReference type="EMBL" id="CP003350">
    <property type="protein sequence ID" value="AFC84660.1"/>
    <property type="molecule type" value="Genomic_DNA"/>
</dbReference>
<dbReference type="InterPro" id="IPR003029">
    <property type="entry name" value="S1_domain"/>
</dbReference>
<dbReference type="Pfam" id="PF00575">
    <property type="entry name" value="S1"/>
    <property type="match status" value="1"/>
</dbReference>
<dbReference type="SUPFAM" id="SSF53098">
    <property type="entry name" value="Ribonuclease H-like"/>
    <property type="match status" value="1"/>
</dbReference>
<dbReference type="InterPro" id="IPR055179">
    <property type="entry name" value="Tex-like_central_region"/>
</dbReference>